<evidence type="ECO:0000313" key="1">
    <source>
        <dbReference type="EMBL" id="ALI37744.1"/>
    </source>
</evidence>
<reference evidence="2" key="1">
    <citation type="submission" date="2015-10" db="EMBL/GenBank/DDBJ databases">
        <title>Niche specialization of a soil ammonia-oxidizing archaeon, Candidatus Nitrosocosmicus oleophilus.</title>
        <authorList>
            <person name="Jung M.-Y."/>
            <person name="Rhee S.-K."/>
        </authorList>
    </citation>
    <scope>NUCLEOTIDE SEQUENCE [LARGE SCALE GENOMIC DNA]</scope>
    <source>
        <strain evidence="2">MY3</strain>
    </source>
</reference>
<dbReference type="EMBL" id="CP012850">
    <property type="protein sequence ID" value="ALI37744.1"/>
    <property type="molecule type" value="Genomic_DNA"/>
</dbReference>
<evidence type="ECO:0000313" key="2">
    <source>
        <dbReference type="Proteomes" id="UP000058925"/>
    </source>
</evidence>
<gene>
    <name evidence="1" type="ORF">NMY3_03562</name>
</gene>
<dbReference type="Proteomes" id="UP000058925">
    <property type="component" value="Chromosome"/>
</dbReference>
<protein>
    <submittedName>
        <fullName evidence="1">Uncharacterized protein</fullName>
    </submittedName>
</protein>
<sequence>MQTSNVLLGLLNTPFCGNSGLENNEDRQSESSSSNANIQKLTKTNFSQLLDIDYGFRMEWLDSFCPSWYTIQRAIQPIQQ</sequence>
<dbReference type="KEGG" id="taa:NMY3_03562"/>
<organism evidence="1 2">
    <name type="scientific">Candidatus Nitrosocosmicus oleophilus</name>
    <dbReference type="NCBI Taxonomy" id="1353260"/>
    <lineage>
        <taxon>Archaea</taxon>
        <taxon>Nitrososphaerota</taxon>
        <taxon>Nitrososphaeria</taxon>
        <taxon>Nitrososphaerales</taxon>
        <taxon>Nitrososphaeraceae</taxon>
        <taxon>Candidatus Nitrosocosmicus</taxon>
    </lineage>
</organism>
<dbReference type="AlphaFoldDB" id="A0A654M1P1"/>
<proteinExistence type="predicted"/>
<accession>A0A654M1P1</accession>
<keyword evidence="2" id="KW-1185">Reference proteome</keyword>
<name>A0A654M1P1_9ARCH</name>